<evidence type="ECO:0000313" key="2">
    <source>
        <dbReference type="EMBL" id="MBI3129631.1"/>
    </source>
</evidence>
<organism evidence="2 3">
    <name type="scientific">Tectimicrobiota bacterium</name>
    <dbReference type="NCBI Taxonomy" id="2528274"/>
    <lineage>
        <taxon>Bacteria</taxon>
        <taxon>Pseudomonadati</taxon>
        <taxon>Nitrospinota/Tectimicrobiota group</taxon>
        <taxon>Candidatus Tectimicrobiota</taxon>
    </lineage>
</organism>
<gene>
    <name evidence="2" type="ORF">HYZ11_18635</name>
</gene>
<feature type="compositionally biased region" description="Low complexity" evidence="1">
    <location>
        <begin position="70"/>
        <end position="80"/>
    </location>
</feature>
<evidence type="ECO:0000256" key="1">
    <source>
        <dbReference type="SAM" id="MobiDB-lite"/>
    </source>
</evidence>
<feature type="region of interest" description="Disordered" evidence="1">
    <location>
        <begin position="45"/>
        <end position="80"/>
    </location>
</feature>
<name>A0A932I1I7_UNCTE</name>
<dbReference type="EMBL" id="JACPUR010000041">
    <property type="protein sequence ID" value="MBI3129631.1"/>
    <property type="molecule type" value="Genomic_DNA"/>
</dbReference>
<dbReference type="Proteomes" id="UP000782312">
    <property type="component" value="Unassembled WGS sequence"/>
</dbReference>
<dbReference type="AlphaFoldDB" id="A0A932I1I7"/>
<protein>
    <submittedName>
        <fullName evidence="2">Uncharacterized protein</fullName>
    </submittedName>
</protein>
<comment type="caution">
    <text evidence="2">The sequence shown here is derived from an EMBL/GenBank/DDBJ whole genome shotgun (WGS) entry which is preliminary data.</text>
</comment>
<evidence type="ECO:0000313" key="3">
    <source>
        <dbReference type="Proteomes" id="UP000782312"/>
    </source>
</evidence>
<sequence>MSEKPMAPEGDAGQPVLHTRREFIRRVLLTTAYAAPAIVSLSISGVASGTPADPGSSGGTPPGQAKMTGSPMSPMSPMRMMSPMAMNEMMRMGNSGNMWK</sequence>
<proteinExistence type="predicted"/>
<reference evidence="2" key="1">
    <citation type="submission" date="2020-07" db="EMBL/GenBank/DDBJ databases">
        <title>Huge and variable diversity of episymbiotic CPR bacteria and DPANN archaea in groundwater ecosystems.</title>
        <authorList>
            <person name="He C.Y."/>
            <person name="Keren R."/>
            <person name="Whittaker M."/>
            <person name="Farag I.F."/>
            <person name="Doudna J."/>
            <person name="Cate J.H.D."/>
            <person name="Banfield J.F."/>
        </authorList>
    </citation>
    <scope>NUCLEOTIDE SEQUENCE</scope>
    <source>
        <strain evidence="2">NC_groundwater_763_Ag_S-0.2um_68_21</strain>
    </source>
</reference>
<accession>A0A932I1I7</accession>